<dbReference type="Proteomes" id="UP000241587">
    <property type="component" value="Unassembled WGS sequence"/>
</dbReference>
<dbReference type="AlphaFoldDB" id="A0A2T4H165"/>
<keyword evidence="3" id="KW-1185">Reference proteome</keyword>
<accession>A0A2T4H165</accession>
<proteinExistence type="predicted"/>
<dbReference type="OMA" id="QEAHCAS"/>
<evidence type="ECO:0000256" key="1">
    <source>
        <dbReference type="SAM" id="MobiDB-lite"/>
    </source>
</evidence>
<feature type="compositionally biased region" description="Polar residues" evidence="1">
    <location>
        <begin position="155"/>
        <end position="170"/>
    </location>
</feature>
<dbReference type="OrthoDB" id="21225at2759"/>
<evidence type="ECO:0000313" key="3">
    <source>
        <dbReference type="Proteomes" id="UP000241587"/>
    </source>
</evidence>
<organism evidence="2 3">
    <name type="scientific">Fusarium culmorum</name>
    <dbReference type="NCBI Taxonomy" id="5516"/>
    <lineage>
        <taxon>Eukaryota</taxon>
        <taxon>Fungi</taxon>
        <taxon>Dikarya</taxon>
        <taxon>Ascomycota</taxon>
        <taxon>Pezizomycotina</taxon>
        <taxon>Sordariomycetes</taxon>
        <taxon>Hypocreomycetidae</taxon>
        <taxon>Hypocreales</taxon>
        <taxon>Nectriaceae</taxon>
        <taxon>Fusarium</taxon>
    </lineage>
</organism>
<feature type="region of interest" description="Disordered" evidence="1">
    <location>
        <begin position="48"/>
        <end position="77"/>
    </location>
</feature>
<reference evidence="2 3" key="1">
    <citation type="submission" date="2018-02" db="EMBL/GenBank/DDBJ databases">
        <title>Fusarium culmorum secondary metabolites in fungal-bacterial-plant interactions.</title>
        <authorList>
            <person name="Schmidt R."/>
        </authorList>
    </citation>
    <scope>NUCLEOTIDE SEQUENCE [LARGE SCALE GENOMIC DNA]</scope>
    <source>
        <strain evidence="2 3">PV</strain>
    </source>
</reference>
<evidence type="ECO:0000313" key="2">
    <source>
        <dbReference type="EMBL" id="PTD09540.1"/>
    </source>
</evidence>
<dbReference type="EMBL" id="PVEM01000003">
    <property type="protein sequence ID" value="PTD09540.1"/>
    <property type="molecule type" value="Genomic_DNA"/>
</dbReference>
<sequence>MHFFPTADSTLLSSTVDYHSLPPRPKAVGPIFDANNFKNPVDPWDLDEQANLYPPKEDPFAPSAIPAEPSCPSSQYPRSRLAENERLRLDLDEHPELLAGFQEKACLAQENSGWEYAVVGLLDVNVYIRLATVGLQLAILPRGETLCTHGDTTSRRMNTRPNMTSYSNTC</sequence>
<gene>
    <name evidence="2" type="ORF">FCULG_00007672</name>
</gene>
<protein>
    <submittedName>
        <fullName evidence="2">Uncharacterized protein</fullName>
    </submittedName>
</protein>
<name>A0A2T4H165_FUSCU</name>
<comment type="caution">
    <text evidence="2">The sequence shown here is derived from an EMBL/GenBank/DDBJ whole genome shotgun (WGS) entry which is preliminary data.</text>
</comment>
<feature type="region of interest" description="Disordered" evidence="1">
    <location>
        <begin position="151"/>
        <end position="170"/>
    </location>
</feature>